<dbReference type="AlphaFoldDB" id="A0A7R9LE91"/>
<evidence type="ECO:0000313" key="2">
    <source>
        <dbReference type="Proteomes" id="UP000728032"/>
    </source>
</evidence>
<dbReference type="EMBL" id="CAJPVJ010000291">
    <property type="protein sequence ID" value="CAG2161953.1"/>
    <property type="molecule type" value="Genomic_DNA"/>
</dbReference>
<proteinExistence type="predicted"/>
<name>A0A7R9LE91_9ACAR</name>
<dbReference type="Proteomes" id="UP000728032">
    <property type="component" value="Unassembled WGS sequence"/>
</dbReference>
<reference evidence="1" key="1">
    <citation type="submission" date="2020-11" db="EMBL/GenBank/DDBJ databases">
        <authorList>
            <person name="Tran Van P."/>
        </authorList>
    </citation>
    <scope>NUCLEOTIDE SEQUENCE</scope>
</reference>
<gene>
    <name evidence="1" type="ORF">ONB1V03_LOCUS1554</name>
</gene>
<keyword evidence="2" id="KW-1185">Reference proteome</keyword>
<sequence>MFSAFNAYTGRHRDDALCVTLLTTSASDFVSCVSGCERGVCGDDREVAWRLWIGLVLMLSECMTSGTAFRHSIASIQHILLYYSLHTTGESLDTQPIIWSPLVLTPLQPTVITGEWCVCAVDAFVVMSKRVECRIQSSQSRFETTVEIVLICVHLIHR</sequence>
<evidence type="ECO:0000313" key="1">
    <source>
        <dbReference type="EMBL" id="CAD7638713.1"/>
    </source>
</evidence>
<protein>
    <submittedName>
        <fullName evidence="1">Uncharacterized protein</fullName>
    </submittedName>
</protein>
<organism evidence="1">
    <name type="scientific">Oppiella nova</name>
    <dbReference type="NCBI Taxonomy" id="334625"/>
    <lineage>
        <taxon>Eukaryota</taxon>
        <taxon>Metazoa</taxon>
        <taxon>Ecdysozoa</taxon>
        <taxon>Arthropoda</taxon>
        <taxon>Chelicerata</taxon>
        <taxon>Arachnida</taxon>
        <taxon>Acari</taxon>
        <taxon>Acariformes</taxon>
        <taxon>Sarcoptiformes</taxon>
        <taxon>Oribatida</taxon>
        <taxon>Brachypylina</taxon>
        <taxon>Oppioidea</taxon>
        <taxon>Oppiidae</taxon>
        <taxon>Oppiella</taxon>
    </lineage>
</organism>
<dbReference type="EMBL" id="OC915116">
    <property type="protein sequence ID" value="CAD7638713.1"/>
    <property type="molecule type" value="Genomic_DNA"/>
</dbReference>
<accession>A0A7R9LE91</accession>